<dbReference type="InterPro" id="IPR003646">
    <property type="entry name" value="SH3-like_bac-type"/>
</dbReference>
<proteinExistence type="predicted"/>
<dbReference type="SMART" id="SM00287">
    <property type="entry name" value="SH3b"/>
    <property type="match status" value="1"/>
</dbReference>
<dbReference type="EMBL" id="CP048685">
    <property type="protein sequence ID" value="QPJ61820.1"/>
    <property type="molecule type" value="Genomic_DNA"/>
</dbReference>
<sequence>MNNCLTSLQDIKMRIRLSGLFRKICLAALILGLCAVPALAETMYVKSSKTKMTAEASARSKSLGYLSAGQAVNVVGKEGKFIKVSVGGKTGYVFKFKLTSSAPSGGGGGGGLDVLTGNQKMAAAESSSGSSIRGLSPISENYAKGHGISPDHVASVKQMESLSFSSSQVDAFQEQGKLGPYAQ</sequence>
<protein>
    <submittedName>
        <fullName evidence="2">SH3 domain-containing protein</fullName>
    </submittedName>
</protein>
<organism evidence="2 3">
    <name type="scientific">Candidatus Nitronauta litoralis</name>
    <dbReference type="NCBI Taxonomy" id="2705533"/>
    <lineage>
        <taxon>Bacteria</taxon>
        <taxon>Pseudomonadati</taxon>
        <taxon>Nitrospinota/Tectimicrobiota group</taxon>
        <taxon>Nitrospinota</taxon>
        <taxon>Nitrospinia</taxon>
        <taxon>Nitrospinales</taxon>
        <taxon>Nitrospinaceae</taxon>
        <taxon>Candidatus Nitronauta</taxon>
    </lineage>
</organism>
<dbReference type="Gene3D" id="2.30.30.40">
    <property type="entry name" value="SH3 Domains"/>
    <property type="match status" value="1"/>
</dbReference>
<reference evidence="2 3" key="1">
    <citation type="submission" date="2020-02" db="EMBL/GenBank/DDBJ databases">
        <title>Genomic and physiological characterization of two novel Nitrospinaceae genera.</title>
        <authorList>
            <person name="Mueller A.J."/>
            <person name="Jung M.-Y."/>
            <person name="Strachan C.R."/>
            <person name="Herbold C.W."/>
            <person name="Kirkegaard R.H."/>
            <person name="Daims H."/>
        </authorList>
    </citation>
    <scope>NUCLEOTIDE SEQUENCE [LARGE SCALE GENOMIC DNA]</scope>
    <source>
        <strain evidence="2">EB</strain>
    </source>
</reference>
<dbReference type="AlphaFoldDB" id="A0A7T0FZQ8"/>
<evidence type="ECO:0000259" key="1">
    <source>
        <dbReference type="SMART" id="SM00287"/>
    </source>
</evidence>
<dbReference type="Proteomes" id="UP000594688">
    <property type="component" value="Chromosome"/>
</dbReference>
<feature type="domain" description="SH3b" evidence="1">
    <location>
        <begin position="40"/>
        <end position="102"/>
    </location>
</feature>
<dbReference type="KEGG" id="nli:G3M70_07980"/>
<gene>
    <name evidence="2" type="ORF">G3M70_07980</name>
</gene>
<evidence type="ECO:0000313" key="3">
    <source>
        <dbReference type="Proteomes" id="UP000594688"/>
    </source>
</evidence>
<dbReference type="Pfam" id="PF08239">
    <property type="entry name" value="SH3_3"/>
    <property type="match status" value="1"/>
</dbReference>
<accession>A0A7T0FZQ8</accession>
<evidence type="ECO:0000313" key="2">
    <source>
        <dbReference type="EMBL" id="QPJ61820.1"/>
    </source>
</evidence>
<name>A0A7T0FZQ8_9BACT</name>